<evidence type="ECO:0000259" key="7">
    <source>
        <dbReference type="PROSITE" id="PS50888"/>
    </source>
</evidence>
<gene>
    <name evidence="8" type="ORF">DHEL01_v210980</name>
</gene>
<evidence type="ECO:0000256" key="1">
    <source>
        <dbReference type="ARBA" id="ARBA00004123"/>
    </source>
</evidence>
<dbReference type="EMBL" id="MAVT02001560">
    <property type="protein sequence ID" value="POS70624.1"/>
    <property type="molecule type" value="Genomic_DNA"/>
</dbReference>
<evidence type="ECO:0000256" key="6">
    <source>
        <dbReference type="SAM" id="MobiDB-lite"/>
    </source>
</evidence>
<dbReference type="STRING" id="158607.A0A2P5HK45"/>
<protein>
    <recommendedName>
        <fullName evidence="7">BHLH domain-containing protein</fullName>
    </recommendedName>
</protein>
<reference evidence="8" key="1">
    <citation type="submission" date="2017-09" db="EMBL/GenBank/DDBJ databases">
        <title>Polyketide synthases of a Diaporthe helianthi virulent isolate.</title>
        <authorList>
            <person name="Baroncelli R."/>
        </authorList>
    </citation>
    <scope>NUCLEOTIDE SEQUENCE [LARGE SCALE GENOMIC DNA]</scope>
    <source>
        <strain evidence="8">7/96</strain>
    </source>
</reference>
<dbReference type="Gene3D" id="4.10.280.10">
    <property type="entry name" value="Helix-loop-helix DNA-binding domain"/>
    <property type="match status" value="1"/>
</dbReference>
<proteinExistence type="predicted"/>
<dbReference type="Pfam" id="PF23181">
    <property type="entry name" value="bHLH_INO4"/>
    <property type="match status" value="1"/>
</dbReference>
<keyword evidence="3" id="KW-0238">DNA-binding</keyword>
<feature type="compositionally biased region" description="Basic and acidic residues" evidence="6">
    <location>
        <begin position="7"/>
        <end position="44"/>
    </location>
</feature>
<feature type="domain" description="BHLH" evidence="7">
    <location>
        <begin position="27"/>
        <end position="78"/>
    </location>
</feature>
<dbReference type="OrthoDB" id="5778525at2759"/>
<dbReference type="GO" id="GO:0000981">
    <property type="term" value="F:DNA-binding transcription factor activity, RNA polymerase II-specific"/>
    <property type="evidence" value="ECO:0007669"/>
    <property type="project" value="TreeGrafter"/>
</dbReference>
<comment type="subcellular location">
    <subcellularLocation>
        <location evidence="1">Nucleus</location>
    </subcellularLocation>
</comment>
<dbReference type="PANTHER" id="PTHR15741:SF39">
    <property type="entry name" value="BHLH TRANSCRIPTION FACTOR (EUROFUNG)"/>
    <property type="match status" value="1"/>
</dbReference>
<dbReference type="SUPFAM" id="SSF47459">
    <property type="entry name" value="HLH, helix-loop-helix DNA-binding domain"/>
    <property type="match status" value="1"/>
</dbReference>
<dbReference type="InterPro" id="IPR057072">
    <property type="entry name" value="bHLH_INO4"/>
</dbReference>
<keyword evidence="2" id="KW-0805">Transcription regulation</keyword>
<evidence type="ECO:0000256" key="3">
    <source>
        <dbReference type="ARBA" id="ARBA00023125"/>
    </source>
</evidence>
<evidence type="ECO:0000256" key="5">
    <source>
        <dbReference type="ARBA" id="ARBA00023242"/>
    </source>
</evidence>
<feature type="region of interest" description="Disordered" evidence="6">
    <location>
        <begin position="1"/>
        <end position="44"/>
    </location>
</feature>
<organism evidence="8 9">
    <name type="scientific">Diaporthe helianthi</name>
    <dbReference type="NCBI Taxonomy" id="158607"/>
    <lineage>
        <taxon>Eukaryota</taxon>
        <taxon>Fungi</taxon>
        <taxon>Dikarya</taxon>
        <taxon>Ascomycota</taxon>
        <taxon>Pezizomycotina</taxon>
        <taxon>Sordariomycetes</taxon>
        <taxon>Sordariomycetidae</taxon>
        <taxon>Diaporthales</taxon>
        <taxon>Diaporthaceae</taxon>
        <taxon>Diaporthe</taxon>
    </lineage>
</organism>
<name>A0A2P5HK45_DIAHE</name>
<dbReference type="FunCoup" id="A0A2P5HK45">
    <property type="interactions" value="1082"/>
</dbReference>
<dbReference type="PANTHER" id="PTHR15741">
    <property type="entry name" value="BASIC HELIX-LOOP-HELIX ZIP TRANSCRIPTION FACTOR"/>
    <property type="match status" value="1"/>
</dbReference>
<dbReference type="GO" id="GO:0000978">
    <property type="term" value="F:RNA polymerase II cis-regulatory region sequence-specific DNA binding"/>
    <property type="evidence" value="ECO:0007669"/>
    <property type="project" value="TreeGrafter"/>
</dbReference>
<comment type="caution">
    <text evidence="8">The sequence shown here is derived from an EMBL/GenBank/DDBJ whole genome shotgun (WGS) entry which is preliminary data.</text>
</comment>
<dbReference type="InParanoid" id="A0A2P5HK45"/>
<keyword evidence="9" id="KW-1185">Reference proteome</keyword>
<dbReference type="InterPro" id="IPR036638">
    <property type="entry name" value="HLH_DNA-bd_sf"/>
</dbReference>
<dbReference type="InterPro" id="IPR011598">
    <property type="entry name" value="bHLH_dom"/>
</dbReference>
<dbReference type="GO" id="GO:0005634">
    <property type="term" value="C:nucleus"/>
    <property type="evidence" value="ECO:0007669"/>
    <property type="project" value="UniProtKB-SubCell"/>
</dbReference>
<dbReference type="InterPro" id="IPR052207">
    <property type="entry name" value="Max-like/E-box_TFs"/>
</dbReference>
<keyword evidence="4" id="KW-0804">Transcription</keyword>
<sequence>MSSPDKSSPRRDSANGQEEKPRLTEEQKRQNHISSEQKRRQAIRDGFDKMASIVPGLEGQGRSEGHVLNVSVQFIVERIQERRQLIEQIEARGGVVPDELKAPLSVDLSKVNLEHLQRNGSTGGPGV</sequence>
<dbReference type="GO" id="GO:0046983">
    <property type="term" value="F:protein dimerization activity"/>
    <property type="evidence" value="ECO:0007669"/>
    <property type="project" value="InterPro"/>
</dbReference>
<dbReference type="PROSITE" id="PS50888">
    <property type="entry name" value="BHLH"/>
    <property type="match status" value="1"/>
</dbReference>
<dbReference type="Proteomes" id="UP000094444">
    <property type="component" value="Unassembled WGS sequence"/>
</dbReference>
<accession>A0A2P5HK45</accession>
<keyword evidence="5" id="KW-0539">Nucleus</keyword>
<dbReference type="AlphaFoldDB" id="A0A2P5HK45"/>
<evidence type="ECO:0000313" key="9">
    <source>
        <dbReference type="Proteomes" id="UP000094444"/>
    </source>
</evidence>
<evidence type="ECO:0000313" key="8">
    <source>
        <dbReference type="EMBL" id="POS70624.1"/>
    </source>
</evidence>
<evidence type="ECO:0000256" key="2">
    <source>
        <dbReference type="ARBA" id="ARBA00023015"/>
    </source>
</evidence>
<evidence type="ECO:0000256" key="4">
    <source>
        <dbReference type="ARBA" id="ARBA00023163"/>
    </source>
</evidence>